<evidence type="ECO:0000256" key="5">
    <source>
        <dbReference type="ARBA" id="ARBA00022989"/>
    </source>
</evidence>
<feature type="transmembrane region" description="Helical" evidence="7">
    <location>
        <begin position="174"/>
        <end position="195"/>
    </location>
</feature>
<dbReference type="Pfam" id="PF01490">
    <property type="entry name" value="Aa_trans"/>
    <property type="match status" value="1"/>
</dbReference>
<dbReference type="PANTHER" id="PTHR48017">
    <property type="entry name" value="OS05G0424000 PROTEIN-RELATED"/>
    <property type="match status" value="1"/>
</dbReference>
<keyword evidence="2" id="KW-0813">Transport</keyword>
<keyword evidence="6 7" id="KW-0472">Membrane</keyword>
<gene>
    <name evidence="9" type="ORF">g.60865</name>
</gene>
<evidence type="ECO:0000313" key="9">
    <source>
        <dbReference type="EMBL" id="JAT73436.1"/>
    </source>
</evidence>
<dbReference type="InterPro" id="IPR013057">
    <property type="entry name" value="AA_transpt_TM"/>
</dbReference>
<evidence type="ECO:0000256" key="7">
    <source>
        <dbReference type="SAM" id="Phobius"/>
    </source>
</evidence>
<organism evidence="9">
    <name type="scientific">Auxenochlorella protothecoides</name>
    <name type="common">Green microalga</name>
    <name type="synonym">Chlorella protothecoides</name>
    <dbReference type="NCBI Taxonomy" id="3075"/>
    <lineage>
        <taxon>Eukaryota</taxon>
        <taxon>Viridiplantae</taxon>
        <taxon>Chlorophyta</taxon>
        <taxon>core chlorophytes</taxon>
        <taxon>Trebouxiophyceae</taxon>
        <taxon>Chlorellales</taxon>
        <taxon>Chlorellaceae</taxon>
        <taxon>Auxenochlorella</taxon>
    </lineage>
</organism>
<feature type="transmembrane region" description="Helical" evidence="7">
    <location>
        <begin position="488"/>
        <end position="512"/>
    </location>
</feature>
<protein>
    <recommendedName>
        <fullName evidence="8">Amino acid transporter transmembrane domain-containing protein</fullName>
    </recommendedName>
</protein>
<keyword evidence="4" id="KW-0029">Amino-acid transport</keyword>
<dbReference type="AlphaFoldDB" id="A0A1D2A2K3"/>
<dbReference type="GO" id="GO:0006865">
    <property type="term" value="P:amino acid transport"/>
    <property type="evidence" value="ECO:0007669"/>
    <property type="project" value="UniProtKB-KW"/>
</dbReference>
<comment type="subcellular location">
    <subcellularLocation>
        <location evidence="1">Membrane</location>
    </subcellularLocation>
</comment>
<dbReference type="GO" id="GO:0016020">
    <property type="term" value="C:membrane"/>
    <property type="evidence" value="ECO:0007669"/>
    <property type="project" value="UniProtKB-SubCell"/>
</dbReference>
<evidence type="ECO:0000256" key="3">
    <source>
        <dbReference type="ARBA" id="ARBA00022692"/>
    </source>
</evidence>
<sequence length="531" mass="57565">MVCDRFKTPAGVDTHPEGIPNLKKGTLFTAAIHIFCGIVGAGVLALPRSLGWLGWVAGPILIIVFYLVSLLSSWLLADCYEVEGVENGRYHDIVKHIMGIRYAYGVSVFQMLNIVLIDIAYTITAAKAMVTLANTACGWQGIDADACFDKSWAMTVIFGGVQIVSSQVPNLESAWWVSFIGVITSLFYSSVALALGLKSASNRLGTVGGIPANHVNKAFEILNALGAIGFAYSFSSILVEIQDTLRQPPKAAKTMSKATNVAVTASFAFYFVVAIGGYASLGNDVPSYILGGLQGPEWVIFVANLCVLLHMWSAYQIYAHPMFDTLESHVKAFKLRQAKAKGDAELPAKVEELKRMSLAARQGSAAGTKTMDATAPAAPPAATPLRRLSRVSAMAGEKLQRLSQNAAMYRVSTGFADTSVPSNDDHFVLPWWQRLITRGIYVVLTTLIAAIMPFFGAMAGLVGALAFFPLTVFFPFRCWRTVYKPTGWFNYMLYVIEFGMALVCVAATIASFRNIIVSWSTFKIFEGAGTL</sequence>
<name>A0A1D2A2K3_AUXPR</name>
<dbReference type="EMBL" id="GDKF01005186">
    <property type="protein sequence ID" value="JAT73436.1"/>
    <property type="molecule type" value="Transcribed_RNA"/>
</dbReference>
<feature type="transmembrane region" description="Helical" evidence="7">
    <location>
        <begin position="52"/>
        <end position="77"/>
    </location>
</feature>
<evidence type="ECO:0000256" key="1">
    <source>
        <dbReference type="ARBA" id="ARBA00004370"/>
    </source>
</evidence>
<feature type="transmembrane region" description="Helical" evidence="7">
    <location>
        <begin position="298"/>
        <end position="318"/>
    </location>
</feature>
<feature type="transmembrane region" description="Helical" evidence="7">
    <location>
        <begin position="440"/>
        <end position="468"/>
    </location>
</feature>
<keyword evidence="5 7" id="KW-1133">Transmembrane helix</keyword>
<evidence type="ECO:0000256" key="2">
    <source>
        <dbReference type="ARBA" id="ARBA00022448"/>
    </source>
</evidence>
<feature type="transmembrane region" description="Helical" evidence="7">
    <location>
        <begin position="27"/>
        <end position="46"/>
    </location>
</feature>
<evidence type="ECO:0000256" key="6">
    <source>
        <dbReference type="ARBA" id="ARBA00023136"/>
    </source>
</evidence>
<feature type="transmembrane region" description="Helical" evidence="7">
    <location>
        <begin position="98"/>
        <end position="123"/>
    </location>
</feature>
<feature type="domain" description="Amino acid transporter transmembrane" evidence="8">
    <location>
        <begin position="24"/>
        <end position="510"/>
    </location>
</feature>
<accession>A0A1D2A2K3</accession>
<evidence type="ECO:0000259" key="8">
    <source>
        <dbReference type="Pfam" id="PF01490"/>
    </source>
</evidence>
<proteinExistence type="predicted"/>
<reference evidence="9" key="1">
    <citation type="submission" date="2015-08" db="EMBL/GenBank/DDBJ databases">
        <authorList>
            <person name="Babu N.S."/>
            <person name="Beckwith C.J."/>
            <person name="Beseler K.G."/>
            <person name="Brison A."/>
            <person name="Carone J.V."/>
            <person name="Caskin T.P."/>
            <person name="Diamond M."/>
            <person name="Durham M.E."/>
            <person name="Foxe J.M."/>
            <person name="Go M."/>
            <person name="Henderson B.A."/>
            <person name="Jones I.B."/>
            <person name="McGettigan J.A."/>
            <person name="Micheletti S.J."/>
            <person name="Nasrallah M.E."/>
            <person name="Ortiz D."/>
            <person name="Piller C.R."/>
            <person name="Privatt S.R."/>
            <person name="Schneider S.L."/>
            <person name="Sharp S."/>
            <person name="Smith T.C."/>
            <person name="Stanton J.D."/>
            <person name="Ullery H.E."/>
            <person name="Wilson R.J."/>
            <person name="Serrano M.G."/>
            <person name="Buck G."/>
            <person name="Lee V."/>
            <person name="Wang Y."/>
            <person name="Carvalho R."/>
            <person name="Voegtly L."/>
            <person name="Shi R."/>
            <person name="Duckworth R."/>
            <person name="Johnson A."/>
            <person name="Loviza R."/>
            <person name="Walstead R."/>
            <person name="Shah Z."/>
            <person name="Kiflezghi M."/>
            <person name="Wade K."/>
            <person name="Ball S.L."/>
            <person name="Bradley K.W."/>
            <person name="Asai D.J."/>
            <person name="Bowman C.A."/>
            <person name="Russell D.A."/>
            <person name="Pope W.H."/>
            <person name="Jacobs-Sera D."/>
            <person name="Hendrix R.W."/>
            <person name="Hatfull G.F."/>
        </authorList>
    </citation>
    <scope>NUCLEOTIDE SEQUENCE</scope>
</reference>
<evidence type="ECO:0000256" key="4">
    <source>
        <dbReference type="ARBA" id="ARBA00022970"/>
    </source>
</evidence>
<feature type="transmembrane region" description="Helical" evidence="7">
    <location>
        <begin position="258"/>
        <end position="278"/>
    </location>
</feature>
<keyword evidence="3 7" id="KW-0812">Transmembrane</keyword>